<feature type="transmembrane region" description="Helical" evidence="9">
    <location>
        <begin position="202"/>
        <end position="226"/>
    </location>
</feature>
<name>D3Q113_STANL</name>
<organism evidence="10 11">
    <name type="scientific">Stackebrandtia nassauensis (strain DSM 44728 / CIP 108903 / NRRL B-16338 / NBRC 102104 / LLR-40K-21)</name>
    <dbReference type="NCBI Taxonomy" id="446470"/>
    <lineage>
        <taxon>Bacteria</taxon>
        <taxon>Bacillati</taxon>
        <taxon>Actinomycetota</taxon>
        <taxon>Actinomycetes</taxon>
        <taxon>Glycomycetales</taxon>
        <taxon>Glycomycetaceae</taxon>
        <taxon>Stackebrandtia</taxon>
    </lineage>
</organism>
<dbReference type="GO" id="GO:0005283">
    <property type="term" value="F:amino acid:sodium symporter activity"/>
    <property type="evidence" value="ECO:0007669"/>
    <property type="project" value="InterPro"/>
</dbReference>
<comment type="similarity">
    <text evidence="2 9">Belongs to the alanine or glycine:cation symporter (AGCS) (TC 2.A.25) family.</text>
</comment>
<dbReference type="HOGENOM" id="CLU_024867_0_0_11"/>
<dbReference type="PANTHER" id="PTHR30330">
    <property type="entry name" value="AGSS FAMILY TRANSPORTER, SODIUM-ALANINE"/>
    <property type="match status" value="1"/>
</dbReference>
<keyword evidence="6 9" id="KW-0769">Symport</keyword>
<gene>
    <name evidence="10" type="ordered locus">Snas_4112</name>
</gene>
<dbReference type="OrthoDB" id="9806926at2"/>
<accession>D3Q113</accession>
<evidence type="ECO:0000256" key="5">
    <source>
        <dbReference type="ARBA" id="ARBA00022692"/>
    </source>
</evidence>
<evidence type="ECO:0000313" key="11">
    <source>
        <dbReference type="Proteomes" id="UP000000844"/>
    </source>
</evidence>
<keyword evidence="8 9" id="KW-0472">Membrane</keyword>
<keyword evidence="3 9" id="KW-0813">Transport</keyword>
<dbReference type="AlphaFoldDB" id="D3Q113"/>
<dbReference type="RefSeq" id="WP_013019334.1">
    <property type="nucleotide sequence ID" value="NC_013947.1"/>
</dbReference>
<feature type="transmembrane region" description="Helical" evidence="9">
    <location>
        <begin position="89"/>
        <end position="110"/>
    </location>
</feature>
<dbReference type="FunFam" id="1.20.1740.10:FF:000004">
    <property type="entry name" value="Sodium:alanine symporter family protein"/>
    <property type="match status" value="1"/>
</dbReference>
<feature type="transmembrane region" description="Helical" evidence="9">
    <location>
        <begin position="137"/>
        <end position="157"/>
    </location>
</feature>
<reference evidence="10 11" key="1">
    <citation type="journal article" date="2009" name="Stand. Genomic Sci.">
        <title>Complete genome sequence of Stackebrandtia nassauensis type strain (LLR-40K-21).</title>
        <authorList>
            <person name="Munk C."/>
            <person name="Lapidus A."/>
            <person name="Copeland A."/>
            <person name="Jando M."/>
            <person name="Mayilraj S."/>
            <person name="Glavina Del Rio T."/>
            <person name="Nolan M."/>
            <person name="Chen F."/>
            <person name="Lucas S."/>
            <person name="Tice H."/>
            <person name="Cheng J.F."/>
            <person name="Han C."/>
            <person name="Detter J.C."/>
            <person name="Bruce D."/>
            <person name="Goodwin L."/>
            <person name="Chain P."/>
            <person name="Pitluck S."/>
            <person name="Goker M."/>
            <person name="Ovchinikova G."/>
            <person name="Pati A."/>
            <person name="Ivanova N."/>
            <person name="Mavromatis K."/>
            <person name="Chen A."/>
            <person name="Palaniappan K."/>
            <person name="Land M."/>
            <person name="Hauser L."/>
            <person name="Chang Y.J."/>
            <person name="Jeffries C.D."/>
            <person name="Bristow J."/>
            <person name="Eisen J.A."/>
            <person name="Markowitz V."/>
            <person name="Hugenholtz P."/>
            <person name="Kyrpides N.C."/>
            <person name="Klenk H.P."/>
        </authorList>
    </citation>
    <scope>NUCLEOTIDE SEQUENCE [LARGE SCALE GENOMIC DNA]</scope>
    <source>
        <strain evidence="11">DSM 44728 / CIP 108903 / NRRL B-16338 / NBRC 102104 / LLR-40K-21</strain>
    </source>
</reference>
<feature type="transmembrane region" description="Helical" evidence="9">
    <location>
        <begin position="353"/>
        <end position="373"/>
    </location>
</feature>
<dbReference type="eggNOG" id="COG1115">
    <property type="taxonomic scope" value="Bacteria"/>
</dbReference>
<feature type="transmembrane region" description="Helical" evidence="9">
    <location>
        <begin position="232"/>
        <end position="256"/>
    </location>
</feature>
<dbReference type="PANTHER" id="PTHR30330:SF7">
    <property type="entry name" value="SODIUM_PROTON-DEPENDENT ALANINE CARRIER PROTEIN YRBD-RELATED"/>
    <property type="match status" value="1"/>
</dbReference>
<dbReference type="InterPro" id="IPR001463">
    <property type="entry name" value="Na/Ala_symport"/>
</dbReference>
<dbReference type="Pfam" id="PF01235">
    <property type="entry name" value="Na_Ala_symp"/>
    <property type="match status" value="1"/>
</dbReference>
<evidence type="ECO:0000256" key="8">
    <source>
        <dbReference type="ARBA" id="ARBA00023136"/>
    </source>
</evidence>
<keyword evidence="7 9" id="KW-1133">Transmembrane helix</keyword>
<feature type="transmembrane region" description="Helical" evidence="9">
    <location>
        <begin position="169"/>
        <end position="190"/>
    </location>
</feature>
<feature type="transmembrane region" description="Helical" evidence="9">
    <location>
        <begin position="411"/>
        <end position="435"/>
    </location>
</feature>
<dbReference type="Proteomes" id="UP000000844">
    <property type="component" value="Chromosome"/>
</dbReference>
<keyword evidence="11" id="KW-1185">Reference proteome</keyword>
<feature type="transmembrane region" description="Helical" evidence="9">
    <location>
        <begin position="12"/>
        <end position="33"/>
    </location>
</feature>
<dbReference type="GO" id="GO:0005886">
    <property type="term" value="C:plasma membrane"/>
    <property type="evidence" value="ECO:0007669"/>
    <property type="project" value="UniProtKB-SubCell"/>
</dbReference>
<dbReference type="PRINTS" id="PR00175">
    <property type="entry name" value="NAALASMPORT"/>
</dbReference>
<evidence type="ECO:0000256" key="7">
    <source>
        <dbReference type="ARBA" id="ARBA00022989"/>
    </source>
</evidence>
<protein>
    <submittedName>
        <fullName evidence="10">Amino acid carrier protein</fullName>
    </submittedName>
</protein>
<keyword evidence="4 9" id="KW-1003">Cell membrane</keyword>
<evidence type="ECO:0000256" key="2">
    <source>
        <dbReference type="ARBA" id="ARBA00009261"/>
    </source>
</evidence>
<evidence type="ECO:0000256" key="9">
    <source>
        <dbReference type="RuleBase" id="RU363064"/>
    </source>
</evidence>
<dbReference type="NCBIfam" id="TIGR00835">
    <property type="entry name" value="agcS"/>
    <property type="match status" value="1"/>
</dbReference>
<evidence type="ECO:0000256" key="1">
    <source>
        <dbReference type="ARBA" id="ARBA00004651"/>
    </source>
</evidence>
<dbReference type="KEGG" id="sna:Snas_4112"/>
<proteinExistence type="inferred from homology"/>
<evidence type="ECO:0000313" key="10">
    <source>
        <dbReference type="EMBL" id="ADD43763.1"/>
    </source>
</evidence>
<feature type="transmembrane region" description="Helical" evidence="9">
    <location>
        <begin position="385"/>
        <end position="405"/>
    </location>
</feature>
<evidence type="ECO:0000256" key="4">
    <source>
        <dbReference type="ARBA" id="ARBA00022475"/>
    </source>
</evidence>
<dbReference type="Gene3D" id="1.20.1740.10">
    <property type="entry name" value="Amino acid/polyamine transporter I"/>
    <property type="match status" value="1"/>
</dbReference>
<dbReference type="STRING" id="446470.Snas_4112"/>
<sequence>MDFLVSVTDWLWTPLVVLALGLGLVLTILTRAIQVRGLPDTIRQLRTGEKSDAGVSSFQALMLTLSSRVGVGNIAGVATAITVGGPGALFWMGVTGFLGAASAFVESTLAQIYKSKTDGKFFGGIPYYIEKGLKKKWLAVIAAATALTLYGVLAPGVQSNAISAGFEQAMGISPWITGLVVAVVFAFVIFGGRKRIVGMANMVVPVMAIGYLLAAVVVLAVNAPAIPGMVKLVFASAFGADSMFGGIVGAAIAWGVRRAVFSNVAGVGEGTYGAAAAEVSHPAKQGLVQSFSIYLDTLFVCMATGLMILVTGMYNVETEAGDKLVTNLPGVEAGTNNTQHALDTVFSGIGSPFVAVAVALFAFTTVAAFYFIADTSLTYLTRGRPNVWLGYALRVAMVGMVFYGGVESADVIWAIGDVGYASLAWVNMVCIIFLVKPALKALRDYDAQRRLGLDPTFDPVRLGIDNADFWTEPKTTSRETH</sequence>
<evidence type="ECO:0000256" key="3">
    <source>
        <dbReference type="ARBA" id="ARBA00022448"/>
    </source>
</evidence>
<comment type="subcellular location">
    <subcellularLocation>
        <location evidence="1 9">Cell membrane</location>
        <topology evidence="1 9">Multi-pass membrane protein</topology>
    </subcellularLocation>
</comment>
<evidence type="ECO:0000256" key="6">
    <source>
        <dbReference type="ARBA" id="ARBA00022847"/>
    </source>
</evidence>
<feature type="transmembrane region" description="Helical" evidence="9">
    <location>
        <begin position="293"/>
        <end position="314"/>
    </location>
</feature>
<feature type="transmembrane region" description="Helical" evidence="9">
    <location>
        <begin position="60"/>
        <end position="83"/>
    </location>
</feature>
<dbReference type="EMBL" id="CP001778">
    <property type="protein sequence ID" value="ADD43763.1"/>
    <property type="molecule type" value="Genomic_DNA"/>
</dbReference>
<keyword evidence="5 9" id="KW-0812">Transmembrane</keyword>